<dbReference type="EMBL" id="CP043896">
    <property type="protein sequence ID" value="QOI53073.1"/>
    <property type="molecule type" value="Genomic_DNA"/>
</dbReference>
<keyword evidence="2" id="KW-0812">Transmembrane</keyword>
<keyword evidence="2" id="KW-1133">Transmembrane helix</keyword>
<name>A0AAP9WQ17_LEPIR</name>
<geneLocation type="plasmid" evidence="3 4">
    <name>p3</name>
</geneLocation>
<proteinExistence type="predicted"/>
<evidence type="ECO:0000313" key="3">
    <source>
        <dbReference type="EMBL" id="QOI53073.1"/>
    </source>
</evidence>
<feature type="transmembrane region" description="Helical" evidence="2">
    <location>
        <begin position="71"/>
        <end position="95"/>
    </location>
</feature>
<sequence length="258" mass="30038">MFDQLVKSTQEFLKERISSPLLISFAIAWCASNWDLLYVLLFEDKTIGLIDRIIYARINHGSINFNIFEPFLFSISFTVIYPFVSLLTVALWSWVDNRKKKIINQIYNKRELTLEESLVLRENIERLKEDYGKSLTKKDREIQDYKDEVNRLKESLNNSESSYVNNTDEIRLRFEITDLAKRLLKKFPNNKKEIDTIFNMVSGADTLSGLSSVEAEILTFLTVNGIVELLDHTKLIYKYSELGKKVVSVIVDDEIDLT</sequence>
<dbReference type="RefSeq" id="WP_192505143.1">
    <property type="nucleotide sequence ID" value="NZ_CP043896.1"/>
</dbReference>
<evidence type="ECO:0000256" key="2">
    <source>
        <dbReference type="SAM" id="Phobius"/>
    </source>
</evidence>
<accession>A0AAP9WQ17</accession>
<gene>
    <name evidence="3" type="ORF">Lepto1489_22100</name>
</gene>
<keyword evidence="1" id="KW-0175">Coiled coil</keyword>
<dbReference type="AlphaFoldDB" id="A0AAP9WQ17"/>
<keyword evidence="2" id="KW-0472">Membrane</keyword>
<feature type="transmembrane region" description="Helical" evidence="2">
    <location>
        <begin position="21"/>
        <end position="41"/>
    </location>
</feature>
<feature type="coiled-coil region" evidence="1">
    <location>
        <begin position="135"/>
        <end position="162"/>
    </location>
</feature>
<organism evidence="3 4">
    <name type="scientific">Leptospira interrogans serovar Bataviae</name>
    <dbReference type="NCBI Taxonomy" id="312175"/>
    <lineage>
        <taxon>Bacteria</taxon>
        <taxon>Pseudomonadati</taxon>
        <taxon>Spirochaetota</taxon>
        <taxon>Spirochaetia</taxon>
        <taxon>Leptospirales</taxon>
        <taxon>Leptospiraceae</taxon>
        <taxon>Leptospira</taxon>
    </lineage>
</organism>
<evidence type="ECO:0000313" key="4">
    <source>
        <dbReference type="Proteomes" id="UP000663255"/>
    </source>
</evidence>
<dbReference type="Proteomes" id="UP000663255">
    <property type="component" value="Plasmid p3"/>
</dbReference>
<protein>
    <submittedName>
        <fullName evidence="3">Uncharacterized protein</fullName>
    </submittedName>
</protein>
<keyword evidence="3" id="KW-0614">Plasmid</keyword>
<evidence type="ECO:0000256" key="1">
    <source>
        <dbReference type="SAM" id="Coils"/>
    </source>
</evidence>
<reference evidence="3" key="1">
    <citation type="submission" date="2019-09" db="EMBL/GenBank/DDBJ databases">
        <title>Comparative Genomics of Leptospira interrogans Reveals Genome Plasticity - A Common Adaptive Strategy for Survival in Various Hosts.</title>
        <authorList>
            <person name="Ramli S.R."/>
            <person name="Bunk B."/>
            <person name="Goris M."/>
            <person name="Bhuju S."/>
            <person name="Jarek M."/>
            <person name="Sproer C."/>
            <person name="Mustakim S."/>
            <person name="Strommenger B."/>
            <person name="Pessler F."/>
        </authorList>
    </citation>
    <scope>NUCLEOTIDE SEQUENCE</scope>
    <source>
        <strain evidence="3">1489</strain>
        <plasmid evidence="3">p3</plasmid>
    </source>
</reference>